<dbReference type="PANTHER" id="PTHR47976">
    <property type="entry name" value="G-TYPE LECTIN S-RECEPTOR-LIKE SERINE/THREONINE-PROTEIN KINASE SD2-5"/>
    <property type="match status" value="1"/>
</dbReference>
<dbReference type="SMART" id="SM00220">
    <property type="entry name" value="S_TKc"/>
    <property type="match status" value="1"/>
</dbReference>
<feature type="non-terminal residue" evidence="13">
    <location>
        <position position="1"/>
    </location>
</feature>
<feature type="non-terminal residue" evidence="13">
    <location>
        <position position="185"/>
    </location>
</feature>
<dbReference type="PROSITE" id="PS50011">
    <property type="entry name" value="PROTEIN_KINASE_DOM"/>
    <property type="match status" value="1"/>
</dbReference>
<keyword evidence="7 10" id="KW-0067">ATP-binding</keyword>
<dbReference type="EC" id="2.7.11.1" evidence="1"/>
<dbReference type="Proteomes" id="UP000001514">
    <property type="component" value="Unassembled WGS sequence"/>
</dbReference>
<reference evidence="13 14" key="1">
    <citation type="journal article" date="2011" name="Science">
        <title>The Selaginella genome identifies genetic changes associated with the evolution of vascular plants.</title>
        <authorList>
            <person name="Banks J.A."/>
            <person name="Nishiyama T."/>
            <person name="Hasebe M."/>
            <person name="Bowman J.L."/>
            <person name="Gribskov M."/>
            <person name="dePamphilis C."/>
            <person name="Albert V.A."/>
            <person name="Aono N."/>
            <person name="Aoyama T."/>
            <person name="Ambrose B.A."/>
            <person name="Ashton N.W."/>
            <person name="Axtell M.J."/>
            <person name="Barker E."/>
            <person name="Barker M.S."/>
            <person name="Bennetzen J.L."/>
            <person name="Bonawitz N.D."/>
            <person name="Chapple C."/>
            <person name="Cheng C."/>
            <person name="Correa L.G."/>
            <person name="Dacre M."/>
            <person name="DeBarry J."/>
            <person name="Dreyer I."/>
            <person name="Elias M."/>
            <person name="Engstrom E.M."/>
            <person name="Estelle M."/>
            <person name="Feng L."/>
            <person name="Finet C."/>
            <person name="Floyd S.K."/>
            <person name="Frommer W.B."/>
            <person name="Fujita T."/>
            <person name="Gramzow L."/>
            <person name="Gutensohn M."/>
            <person name="Harholt J."/>
            <person name="Hattori M."/>
            <person name="Heyl A."/>
            <person name="Hirai T."/>
            <person name="Hiwatashi Y."/>
            <person name="Ishikawa M."/>
            <person name="Iwata M."/>
            <person name="Karol K.G."/>
            <person name="Koehler B."/>
            <person name="Kolukisaoglu U."/>
            <person name="Kubo M."/>
            <person name="Kurata T."/>
            <person name="Lalonde S."/>
            <person name="Li K."/>
            <person name="Li Y."/>
            <person name="Litt A."/>
            <person name="Lyons E."/>
            <person name="Manning G."/>
            <person name="Maruyama T."/>
            <person name="Michael T.P."/>
            <person name="Mikami K."/>
            <person name="Miyazaki S."/>
            <person name="Morinaga S."/>
            <person name="Murata T."/>
            <person name="Mueller-Roeber B."/>
            <person name="Nelson D.R."/>
            <person name="Obara M."/>
            <person name="Oguri Y."/>
            <person name="Olmstead R.G."/>
            <person name="Onodera N."/>
            <person name="Petersen B.L."/>
            <person name="Pils B."/>
            <person name="Prigge M."/>
            <person name="Rensing S.A."/>
            <person name="Riano-Pachon D.M."/>
            <person name="Roberts A.W."/>
            <person name="Sato Y."/>
            <person name="Scheller H.V."/>
            <person name="Schulz B."/>
            <person name="Schulz C."/>
            <person name="Shakirov E.V."/>
            <person name="Shibagaki N."/>
            <person name="Shinohara N."/>
            <person name="Shippen D.E."/>
            <person name="Soerensen I."/>
            <person name="Sotooka R."/>
            <person name="Sugimoto N."/>
            <person name="Sugita M."/>
            <person name="Sumikawa N."/>
            <person name="Tanurdzic M."/>
            <person name="Theissen G."/>
            <person name="Ulvskov P."/>
            <person name="Wakazuki S."/>
            <person name="Weng J.K."/>
            <person name="Willats W.W."/>
            <person name="Wipf D."/>
            <person name="Wolf P.G."/>
            <person name="Yang L."/>
            <person name="Zimmer A.D."/>
            <person name="Zhu Q."/>
            <person name="Mitros T."/>
            <person name="Hellsten U."/>
            <person name="Loque D."/>
            <person name="Otillar R."/>
            <person name="Salamov A."/>
            <person name="Schmutz J."/>
            <person name="Shapiro H."/>
            <person name="Lindquist E."/>
            <person name="Lucas S."/>
            <person name="Rokhsar D."/>
            <person name="Grigoriev I.V."/>
        </authorList>
    </citation>
    <scope>NUCLEOTIDE SEQUENCE [LARGE SCALE GENOMIC DNA]</scope>
</reference>
<keyword evidence="2 11" id="KW-0723">Serine/threonine-protein kinase</keyword>
<comment type="similarity">
    <text evidence="11">Belongs to the protein kinase superfamily.</text>
</comment>
<evidence type="ECO:0000256" key="9">
    <source>
        <dbReference type="ARBA" id="ARBA00048679"/>
    </source>
</evidence>
<evidence type="ECO:0000256" key="8">
    <source>
        <dbReference type="ARBA" id="ARBA00047899"/>
    </source>
</evidence>
<dbReference type="InterPro" id="IPR008271">
    <property type="entry name" value="Ser/Thr_kinase_AS"/>
</dbReference>
<evidence type="ECO:0000256" key="7">
    <source>
        <dbReference type="ARBA" id="ARBA00022840"/>
    </source>
</evidence>
<dbReference type="OMA" id="WYIRRDI"/>
<sequence>PRPFNLNELEMATRNFSKRIGSGGFGTVFEGSLSDGSRIAVKRLDDSNQGEKQFKAEVRAICNIHHRNLVSLRGYCSQKPHHFLVYDYVHNGSLDRWLFDSSKAKSLDWNRRFLIVQDIARGLAYLHEECSSTVLHLDIKPQNVLLDESFTAKISDFGLSRMLGGDGRTDNAVTAIKGTPGYMAP</sequence>
<dbReference type="Gene3D" id="1.10.510.10">
    <property type="entry name" value="Transferase(Phosphotransferase) domain 1"/>
    <property type="match status" value="1"/>
</dbReference>
<keyword evidence="3" id="KW-0808">Transferase</keyword>
<evidence type="ECO:0000256" key="6">
    <source>
        <dbReference type="ARBA" id="ARBA00022777"/>
    </source>
</evidence>
<dbReference type="InterPro" id="IPR051343">
    <property type="entry name" value="G-type_lectin_kinases/EP1-like"/>
</dbReference>
<evidence type="ECO:0000256" key="5">
    <source>
        <dbReference type="ARBA" id="ARBA00022741"/>
    </source>
</evidence>
<keyword evidence="4" id="KW-0732">Signal</keyword>
<keyword evidence="6" id="KW-0418">Kinase</keyword>
<dbReference type="FunFam" id="1.10.510.10:FF:001023">
    <property type="entry name" value="Os07g0541700 protein"/>
    <property type="match status" value="1"/>
</dbReference>
<comment type="catalytic activity">
    <reaction evidence="9">
        <text>L-seryl-[protein] + ATP = O-phospho-L-seryl-[protein] + ADP + H(+)</text>
        <dbReference type="Rhea" id="RHEA:17989"/>
        <dbReference type="Rhea" id="RHEA-COMP:9863"/>
        <dbReference type="Rhea" id="RHEA-COMP:11604"/>
        <dbReference type="ChEBI" id="CHEBI:15378"/>
        <dbReference type="ChEBI" id="CHEBI:29999"/>
        <dbReference type="ChEBI" id="CHEBI:30616"/>
        <dbReference type="ChEBI" id="CHEBI:83421"/>
        <dbReference type="ChEBI" id="CHEBI:456216"/>
        <dbReference type="EC" id="2.7.11.1"/>
    </reaction>
</comment>
<dbReference type="Gene3D" id="3.30.200.20">
    <property type="entry name" value="Phosphorylase Kinase, domain 1"/>
    <property type="match status" value="1"/>
</dbReference>
<evidence type="ECO:0000256" key="2">
    <source>
        <dbReference type="ARBA" id="ARBA00022527"/>
    </source>
</evidence>
<evidence type="ECO:0000256" key="3">
    <source>
        <dbReference type="ARBA" id="ARBA00022679"/>
    </source>
</evidence>
<dbReference type="SUPFAM" id="SSF56112">
    <property type="entry name" value="Protein kinase-like (PK-like)"/>
    <property type="match status" value="1"/>
</dbReference>
<feature type="binding site" evidence="10">
    <location>
        <position position="42"/>
    </location>
    <ligand>
        <name>ATP</name>
        <dbReference type="ChEBI" id="CHEBI:30616"/>
    </ligand>
</feature>
<dbReference type="Gramene" id="EFJ28918">
    <property type="protein sequence ID" value="EFJ28918"/>
    <property type="gene ID" value="SELMODRAFT_17171"/>
</dbReference>
<dbReference type="HOGENOM" id="CLU_000288_21_7_1"/>
<dbReference type="InterPro" id="IPR011009">
    <property type="entry name" value="Kinase-like_dom_sf"/>
</dbReference>
<dbReference type="KEGG" id="smo:SELMODRAFT_17171"/>
<evidence type="ECO:0000256" key="4">
    <source>
        <dbReference type="ARBA" id="ARBA00022729"/>
    </source>
</evidence>
<evidence type="ECO:0000256" key="11">
    <source>
        <dbReference type="RuleBase" id="RU000304"/>
    </source>
</evidence>
<evidence type="ECO:0000313" key="14">
    <source>
        <dbReference type="Proteomes" id="UP000001514"/>
    </source>
</evidence>
<dbReference type="EMBL" id="GL377578">
    <property type="protein sequence ID" value="EFJ28918.1"/>
    <property type="molecule type" value="Genomic_DNA"/>
</dbReference>
<gene>
    <name evidence="13" type="ORF">SELMODRAFT_17171</name>
</gene>
<dbReference type="GO" id="GO:0004674">
    <property type="term" value="F:protein serine/threonine kinase activity"/>
    <property type="evidence" value="ECO:0007669"/>
    <property type="project" value="UniProtKB-KW"/>
</dbReference>
<comment type="catalytic activity">
    <reaction evidence="8">
        <text>L-threonyl-[protein] + ATP = O-phospho-L-threonyl-[protein] + ADP + H(+)</text>
        <dbReference type="Rhea" id="RHEA:46608"/>
        <dbReference type="Rhea" id="RHEA-COMP:11060"/>
        <dbReference type="Rhea" id="RHEA-COMP:11605"/>
        <dbReference type="ChEBI" id="CHEBI:15378"/>
        <dbReference type="ChEBI" id="CHEBI:30013"/>
        <dbReference type="ChEBI" id="CHEBI:30616"/>
        <dbReference type="ChEBI" id="CHEBI:61977"/>
        <dbReference type="ChEBI" id="CHEBI:456216"/>
        <dbReference type="EC" id="2.7.11.1"/>
    </reaction>
</comment>
<dbReference type="FunFam" id="3.30.200.20:FF:000178">
    <property type="entry name" value="serine/threonine-protein kinase PBS1-like"/>
    <property type="match status" value="1"/>
</dbReference>
<dbReference type="AlphaFoldDB" id="D8RFS8"/>
<keyword evidence="5 10" id="KW-0547">Nucleotide-binding</keyword>
<dbReference type="PROSITE" id="PS00108">
    <property type="entry name" value="PROTEIN_KINASE_ST"/>
    <property type="match status" value="1"/>
</dbReference>
<feature type="domain" description="Protein kinase" evidence="12">
    <location>
        <begin position="14"/>
        <end position="185"/>
    </location>
</feature>
<protein>
    <recommendedName>
        <fullName evidence="1">non-specific serine/threonine protein kinase</fullName>
        <ecNumber evidence="1">2.7.11.1</ecNumber>
    </recommendedName>
</protein>
<dbReference type="Pfam" id="PF00069">
    <property type="entry name" value="Pkinase"/>
    <property type="match status" value="1"/>
</dbReference>
<name>D8RFS8_SELML</name>
<keyword evidence="14" id="KW-1185">Reference proteome</keyword>
<dbReference type="PROSITE" id="PS00107">
    <property type="entry name" value="PROTEIN_KINASE_ATP"/>
    <property type="match status" value="1"/>
</dbReference>
<organism evidence="14">
    <name type="scientific">Selaginella moellendorffii</name>
    <name type="common">Spikemoss</name>
    <dbReference type="NCBI Taxonomy" id="88036"/>
    <lineage>
        <taxon>Eukaryota</taxon>
        <taxon>Viridiplantae</taxon>
        <taxon>Streptophyta</taxon>
        <taxon>Embryophyta</taxon>
        <taxon>Tracheophyta</taxon>
        <taxon>Lycopodiopsida</taxon>
        <taxon>Selaginellales</taxon>
        <taxon>Selaginellaceae</taxon>
        <taxon>Selaginella</taxon>
    </lineage>
</organism>
<dbReference type="PANTHER" id="PTHR47976:SF100">
    <property type="entry name" value="PROTEIN KINASE DOMAIN-CONTAINING PROTEIN"/>
    <property type="match status" value="1"/>
</dbReference>
<dbReference type="GO" id="GO:0005524">
    <property type="term" value="F:ATP binding"/>
    <property type="evidence" value="ECO:0007669"/>
    <property type="project" value="UniProtKB-UniRule"/>
</dbReference>
<evidence type="ECO:0000256" key="1">
    <source>
        <dbReference type="ARBA" id="ARBA00012513"/>
    </source>
</evidence>
<dbReference type="eggNOG" id="ENOG502QUNW">
    <property type="taxonomic scope" value="Eukaryota"/>
</dbReference>
<accession>D8RFS8</accession>
<dbReference type="InParanoid" id="D8RFS8"/>
<evidence type="ECO:0000256" key="10">
    <source>
        <dbReference type="PROSITE-ProRule" id="PRU10141"/>
    </source>
</evidence>
<proteinExistence type="inferred from homology"/>
<evidence type="ECO:0000259" key="12">
    <source>
        <dbReference type="PROSITE" id="PS50011"/>
    </source>
</evidence>
<evidence type="ECO:0000313" key="13">
    <source>
        <dbReference type="EMBL" id="EFJ28918.1"/>
    </source>
</evidence>
<dbReference type="InterPro" id="IPR017441">
    <property type="entry name" value="Protein_kinase_ATP_BS"/>
</dbReference>
<dbReference type="InterPro" id="IPR000719">
    <property type="entry name" value="Prot_kinase_dom"/>
</dbReference>